<dbReference type="EMBL" id="CM042023">
    <property type="protein sequence ID" value="KAI3814127.1"/>
    <property type="molecule type" value="Genomic_DNA"/>
</dbReference>
<name>A0ACB9J1Y4_9ASTR</name>
<protein>
    <submittedName>
        <fullName evidence="1">Uncharacterized protein</fullName>
    </submittedName>
</protein>
<gene>
    <name evidence="1" type="ORF">L1987_18874</name>
</gene>
<proteinExistence type="predicted"/>
<dbReference type="Proteomes" id="UP001056120">
    <property type="component" value="Linkage Group LG06"/>
</dbReference>
<organism evidence="1 2">
    <name type="scientific">Smallanthus sonchifolius</name>
    <dbReference type="NCBI Taxonomy" id="185202"/>
    <lineage>
        <taxon>Eukaryota</taxon>
        <taxon>Viridiplantae</taxon>
        <taxon>Streptophyta</taxon>
        <taxon>Embryophyta</taxon>
        <taxon>Tracheophyta</taxon>
        <taxon>Spermatophyta</taxon>
        <taxon>Magnoliopsida</taxon>
        <taxon>eudicotyledons</taxon>
        <taxon>Gunneridae</taxon>
        <taxon>Pentapetalae</taxon>
        <taxon>asterids</taxon>
        <taxon>campanulids</taxon>
        <taxon>Asterales</taxon>
        <taxon>Asteraceae</taxon>
        <taxon>Asteroideae</taxon>
        <taxon>Heliantheae alliance</taxon>
        <taxon>Millerieae</taxon>
        <taxon>Smallanthus</taxon>
    </lineage>
</organism>
<sequence>MRFPRQHLAHKPYQRLQLDFQNRINDSMLERQNRSQILQPRKSKFIMVSHRPDLRGAACVSGKEDDSGKEERNIGMVEAYSDG</sequence>
<keyword evidence="2" id="KW-1185">Reference proteome</keyword>
<reference evidence="2" key="1">
    <citation type="journal article" date="2022" name="Mol. Ecol. Resour.">
        <title>The genomes of chicory, endive, great burdock and yacon provide insights into Asteraceae palaeo-polyploidization history and plant inulin production.</title>
        <authorList>
            <person name="Fan W."/>
            <person name="Wang S."/>
            <person name="Wang H."/>
            <person name="Wang A."/>
            <person name="Jiang F."/>
            <person name="Liu H."/>
            <person name="Zhao H."/>
            <person name="Xu D."/>
            <person name="Zhang Y."/>
        </authorList>
    </citation>
    <scope>NUCLEOTIDE SEQUENCE [LARGE SCALE GENOMIC DNA]</scope>
    <source>
        <strain evidence="2">cv. Yunnan</strain>
    </source>
</reference>
<evidence type="ECO:0000313" key="2">
    <source>
        <dbReference type="Proteomes" id="UP001056120"/>
    </source>
</evidence>
<comment type="caution">
    <text evidence="1">The sequence shown here is derived from an EMBL/GenBank/DDBJ whole genome shotgun (WGS) entry which is preliminary data.</text>
</comment>
<evidence type="ECO:0000313" key="1">
    <source>
        <dbReference type="EMBL" id="KAI3814127.1"/>
    </source>
</evidence>
<reference evidence="1 2" key="2">
    <citation type="journal article" date="2022" name="Mol. Ecol. Resour.">
        <title>The genomes of chicory, endive, great burdock and yacon provide insights into Asteraceae paleo-polyploidization history and plant inulin production.</title>
        <authorList>
            <person name="Fan W."/>
            <person name="Wang S."/>
            <person name="Wang H."/>
            <person name="Wang A."/>
            <person name="Jiang F."/>
            <person name="Liu H."/>
            <person name="Zhao H."/>
            <person name="Xu D."/>
            <person name="Zhang Y."/>
        </authorList>
    </citation>
    <scope>NUCLEOTIDE SEQUENCE [LARGE SCALE GENOMIC DNA]</scope>
    <source>
        <strain evidence="2">cv. Yunnan</strain>
        <tissue evidence="1">Leaves</tissue>
    </source>
</reference>
<accession>A0ACB9J1Y4</accession>